<protein>
    <submittedName>
        <fullName evidence="1">Uncharacterized protein</fullName>
    </submittedName>
</protein>
<name>A0ABM8BY86_9MOLU</name>
<sequence length="57" mass="6771">MKLNEFNNAFQTEQQCLAYIANLKENKCIRCFNFNLNTSDLKRAFLSIYVIRFKNST</sequence>
<proteinExistence type="predicted"/>
<reference evidence="1 2" key="1">
    <citation type="journal article" date="2022" name="Front. Microbiol.">
        <title>Male-killing mechanisms vary between Spiroplasma species.</title>
        <authorList>
            <person name="Arai H."/>
            <person name="Inoue M."/>
            <person name="Kageyama D."/>
        </authorList>
    </citation>
    <scope>NUCLEOTIDE SEQUENCE [LARGE SCALE GENOMIC DNA]</scope>
    <source>
        <strain evidence="2">sHm</strain>
    </source>
</reference>
<keyword evidence="2" id="KW-1185">Reference proteome</keyword>
<organism evidence="1 2">
    <name type="scientific">Spiroplasma ixodetis</name>
    <dbReference type="NCBI Taxonomy" id="2141"/>
    <lineage>
        <taxon>Bacteria</taxon>
        <taxon>Bacillati</taxon>
        <taxon>Mycoplasmatota</taxon>
        <taxon>Mollicutes</taxon>
        <taxon>Entomoplasmatales</taxon>
        <taxon>Spiroplasmataceae</taxon>
        <taxon>Spiroplasma</taxon>
    </lineage>
</organism>
<dbReference type="EMBL" id="AP026933">
    <property type="protein sequence ID" value="BDT04846.1"/>
    <property type="molecule type" value="Genomic_DNA"/>
</dbReference>
<gene>
    <name evidence="1" type="ORF">SHM_24920</name>
</gene>
<evidence type="ECO:0000313" key="2">
    <source>
        <dbReference type="Proteomes" id="UP001163387"/>
    </source>
</evidence>
<accession>A0ABM8BY86</accession>
<dbReference type="RefSeq" id="WP_281748493.1">
    <property type="nucleotide sequence ID" value="NZ_AP026933.1"/>
</dbReference>
<evidence type="ECO:0000313" key="1">
    <source>
        <dbReference type="EMBL" id="BDT04846.1"/>
    </source>
</evidence>
<dbReference type="Proteomes" id="UP001163387">
    <property type="component" value="Chromosome"/>
</dbReference>